<dbReference type="PaxDb" id="469381-Dpep_0249"/>
<reference evidence="3 4" key="1">
    <citation type="journal article" date="2010" name="Stand. Genomic Sci.">
        <title>Permanent draft genome sequence of Dethiosulfovibrio peptidovorans type strain (SEBR 4207).</title>
        <authorList>
            <person name="Labutti K."/>
            <person name="Mayilraj S."/>
            <person name="Clum A."/>
            <person name="Lucas S."/>
            <person name="Glavina Del Rio T."/>
            <person name="Nolan M."/>
            <person name="Tice H."/>
            <person name="Cheng J.F."/>
            <person name="Pitluck S."/>
            <person name="Liolios K."/>
            <person name="Ivanova N."/>
            <person name="Mavromatis K."/>
            <person name="Mikhailova N."/>
            <person name="Pati A."/>
            <person name="Goodwin L."/>
            <person name="Chen A."/>
            <person name="Palaniappan K."/>
            <person name="Land M."/>
            <person name="Hauser L."/>
            <person name="Chang Y.J."/>
            <person name="Jeffries C.D."/>
            <person name="Rohde M."/>
            <person name="Spring S."/>
            <person name="Goker M."/>
            <person name="Woyke T."/>
            <person name="Bristow J."/>
            <person name="Eisen J.A."/>
            <person name="Markowitz V."/>
            <person name="Hugenholtz P."/>
            <person name="Kyrpides N.C."/>
            <person name="Klenk H.P."/>
            <person name="Lapidus A."/>
        </authorList>
    </citation>
    <scope>NUCLEOTIDE SEQUENCE [LARGE SCALE GENOMIC DNA]</scope>
    <source>
        <strain evidence="3 4">DSM 11002</strain>
    </source>
</reference>
<name>D2Z363_9BACT</name>
<evidence type="ECO:0000313" key="3">
    <source>
        <dbReference type="EMBL" id="EFC90281.1"/>
    </source>
</evidence>
<keyword evidence="4" id="KW-1185">Reference proteome</keyword>
<organism evidence="3 4">
    <name type="scientific">Dethiosulfovibrio peptidovorans DSM 11002</name>
    <dbReference type="NCBI Taxonomy" id="469381"/>
    <lineage>
        <taxon>Bacteria</taxon>
        <taxon>Thermotogati</taxon>
        <taxon>Synergistota</taxon>
        <taxon>Synergistia</taxon>
        <taxon>Synergistales</taxon>
        <taxon>Dethiosulfovibrionaceae</taxon>
        <taxon>Dethiosulfovibrio</taxon>
    </lineage>
</organism>
<dbReference type="PANTHER" id="PTHR39962">
    <property type="entry name" value="BLL4848 PROTEIN"/>
    <property type="match status" value="1"/>
</dbReference>
<dbReference type="OrthoDB" id="9789836at2"/>
<dbReference type="STRING" id="469381.Dpep_0249"/>
<sequence length="275" mass="29169">MRTSSKKGKLALVAGEGDLPLVILKNLVASGETPVVYAIRPDWQDIEAYGVSVIPVKEINLVKIFGSLVFRRIKRLLLAGYVSKTVIYDDSADSEIKGIVAGLDDRNDHALLGAVIDRVEKLGISVLGYDSILPDMIAPEGRIAGPEPSSSDLVDVDYGRAVLGRLLPLSFGQSLVVCRRSVVAVEAMEGTDETVKRAGDISGAGVLVKGMRADQDRRYDIPVVGTKTLDSMSESGLSCLAVEAGNVLIMDREKLSEAASRLGISVIGVASCPSS</sequence>
<dbReference type="InterPro" id="IPR043167">
    <property type="entry name" value="LpxI_C_sf"/>
</dbReference>
<evidence type="ECO:0000259" key="1">
    <source>
        <dbReference type="Pfam" id="PF06230"/>
    </source>
</evidence>
<feature type="domain" description="LpxI N-terminal" evidence="2">
    <location>
        <begin position="9"/>
        <end position="135"/>
    </location>
</feature>
<comment type="caution">
    <text evidence="3">The sequence shown here is derived from an EMBL/GenBank/DDBJ whole genome shotgun (WGS) entry which is preliminary data.</text>
</comment>
<dbReference type="InterPro" id="IPR041255">
    <property type="entry name" value="LpxI_N"/>
</dbReference>
<dbReference type="Pfam" id="PF17930">
    <property type="entry name" value="LpxI_N"/>
    <property type="match status" value="1"/>
</dbReference>
<evidence type="ECO:0000313" key="4">
    <source>
        <dbReference type="Proteomes" id="UP000006427"/>
    </source>
</evidence>
<proteinExistence type="predicted"/>
<dbReference type="EMBL" id="ABTR02000001">
    <property type="protein sequence ID" value="EFC90281.1"/>
    <property type="molecule type" value="Genomic_DNA"/>
</dbReference>
<dbReference type="Pfam" id="PF06230">
    <property type="entry name" value="LpxI_C"/>
    <property type="match status" value="1"/>
</dbReference>
<dbReference type="Gene3D" id="3.40.50.20">
    <property type="match status" value="1"/>
</dbReference>
<dbReference type="Proteomes" id="UP000006427">
    <property type="component" value="Unassembled WGS sequence"/>
</dbReference>
<evidence type="ECO:0008006" key="5">
    <source>
        <dbReference type="Google" id="ProtNLM"/>
    </source>
</evidence>
<dbReference type="Gene3D" id="3.40.140.80">
    <property type="match status" value="1"/>
</dbReference>
<gene>
    <name evidence="3" type="ORF">Dpep_0249</name>
</gene>
<dbReference type="PANTHER" id="PTHR39962:SF1">
    <property type="entry name" value="LPXI FAMILY PROTEIN"/>
    <property type="match status" value="1"/>
</dbReference>
<evidence type="ECO:0000259" key="2">
    <source>
        <dbReference type="Pfam" id="PF17930"/>
    </source>
</evidence>
<dbReference type="InterPro" id="IPR010415">
    <property type="entry name" value="LpxI_C"/>
</dbReference>
<protein>
    <recommendedName>
        <fullName evidence="5">LpxI C-terminal domain-containing protein</fullName>
    </recommendedName>
</protein>
<accession>D2Z363</accession>
<feature type="domain" description="LpxI C-terminal" evidence="1">
    <location>
        <begin position="139"/>
        <end position="267"/>
    </location>
</feature>
<dbReference type="eggNOG" id="COG3494">
    <property type="taxonomic scope" value="Bacteria"/>
</dbReference>
<dbReference type="InterPro" id="IPR053174">
    <property type="entry name" value="LpxI"/>
</dbReference>
<dbReference type="RefSeq" id="WP_005658902.1">
    <property type="nucleotide sequence ID" value="NZ_ABTR02000001.1"/>
</dbReference>
<dbReference type="AlphaFoldDB" id="D2Z363"/>